<dbReference type="InterPro" id="IPR045660">
    <property type="entry name" value="DUF6390"/>
</dbReference>
<name>A0A1B1JZ41_RHOOP</name>
<dbReference type="PATRIC" id="fig|37919.13.peg.910"/>
<dbReference type="Pfam" id="PF19927">
    <property type="entry name" value="DUF6390"/>
    <property type="match status" value="1"/>
</dbReference>
<protein>
    <submittedName>
        <fullName evidence="2">Uncharacterized protein</fullName>
    </submittedName>
</protein>
<evidence type="ECO:0000256" key="1">
    <source>
        <dbReference type="SAM" id="MobiDB-lite"/>
    </source>
</evidence>
<reference evidence="2 3" key="1">
    <citation type="submission" date="2014-07" db="EMBL/GenBank/DDBJ databases">
        <authorList>
            <person name="Zhang J.E."/>
            <person name="Yang H."/>
            <person name="Guo J."/>
            <person name="Deng Z."/>
            <person name="Luo H."/>
            <person name="Luo M."/>
            <person name="Zhao B."/>
        </authorList>
    </citation>
    <scope>NUCLEOTIDE SEQUENCE [LARGE SCALE GENOMIC DNA]</scope>
    <source>
        <strain evidence="2 3">1CP</strain>
    </source>
</reference>
<gene>
    <name evidence="2" type="ORF">R1CP_04480</name>
</gene>
<dbReference type="AlphaFoldDB" id="A0A1B1JZ41"/>
<proteinExistence type="predicted"/>
<evidence type="ECO:0000313" key="3">
    <source>
        <dbReference type="Proteomes" id="UP000186108"/>
    </source>
</evidence>
<feature type="region of interest" description="Disordered" evidence="1">
    <location>
        <begin position="248"/>
        <end position="269"/>
    </location>
</feature>
<dbReference type="Proteomes" id="UP000186108">
    <property type="component" value="Chromosome"/>
</dbReference>
<sequence>MPREHRMPSGHRVFAQYVHAPNALGYCGPPGSERLQAVACGEAPDTDVVALAKQFSGAWPYQEVIAQLAGIPDPLDERVVRAYWTSDELSDRVDRAEFGAALLARLASQAGHYWKHLTEDLLGEAAPTHNFHVFGVYPWSRLLDTGMPQPLQVLDSCRIRWGEVVGIVHDRAVVRSRRLSWDGTRLSLGPEQDDPADYRVPEGAFVADLTVGDRVAVHWDFVCDRLDPDRVDRLRGQTEWQLAQTNQRLLRQSTPTSRKRTDTNVSPLP</sequence>
<dbReference type="EMBL" id="CP009111">
    <property type="protein sequence ID" value="ANS25633.1"/>
    <property type="molecule type" value="Genomic_DNA"/>
</dbReference>
<evidence type="ECO:0000313" key="2">
    <source>
        <dbReference type="EMBL" id="ANS25633.1"/>
    </source>
</evidence>
<organism evidence="2 3">
    <name type="scientific">Rhodococcus opacus</name>
    <name type="common">Nocardia opaca</name>
    <dbReference type="NCBI Taxonomy" id="37919"/>
    <lineage>
        <taxon>Bacteria</taxon>
        <taxon>Bacillati</taxon>
        <taxon>Actinomycetota</taxon>
        <taxon>Actinomycetes</taxon>
        <taxon>Mycobacteriales</taxon>
        <taxon>Nocardiaceae</taxon>
        <taxon>Rhodococcus</taxon>
    </lineage>
</organism>
<accession>A0A1B1JZ41</accession>